<protein>
    <recommendedName>
        <fullName evidence="7">Core domain-containing protein</fullName>
    </recommendedName>
</protein>
<evidence type="ECO:0000256" key="5">
    <source>
        <dbReference type="ARBA" id="ARBA00023128"/>
    </source>
</evidence>
<evidence type="ECO:0000313" key="9">
    <source>
        <dbReference type="Proteomes" id="UP000193920"/>
    </source>
</evidence>
<dbReference type="InterPro" id="IPR000361">
    <property type="entry name" value="ATAP_core_dom"/>
</dbReference>
<dbReference type="NCBIfam" id="TIGR00049">
    <property type="entry name" value="iron-sulfur cluster assembly accessory protein"/>
    <property type="match status" value="1"/>
</dbReference>
<comment type="caution">
    <text evidence="8">The sequence shown here is derived from an EMBL/GenBank/DDBJ whole genome shotgun (WGS) entry which is preliminary data.</text>
</comment>
<comment type="subcellular location">
    <subcellularLocation>
        <location evidence="1">Mitochondrion</location>
    </subcellularLocation>
</comment>
<dbReference type="GO" id="GO:0120510">
    <property type="term" value="C:mitochondrial [4Fe-4S] assembly complex"/>
    <property type="evidence" value="ECO:0007669"/>
    <property type="project" value="UniProtKB-ARBA"/>
</dbReference>
<feature type="compositionally biased region" description="Acidic residues" evidence="6">
    <location>
        <begin position="101"/>
        <end position="113"/>
    </location>
</feature>
<evidence type="ECO:0000313" key="8">
    <source>
        <dbReference type="EMBL" id="ORY47142.1"/>
    </source>
</evidence>
<dbReference type="AlphaFoldDB" id="A0A1Y2CJC4"/>
<dbReference type="InterPro" id="IPR016092">
    <property type="entry name" value="ATAP"/>
</dbReference>
<evidence type="ECO:0000256" key="1">
    <source>
        <dbReference type="ARBA" id="ARBA00004173"/>
    </source>
</evidence>
<dbReference type="Gene3D" id="2.60.300.12">
    <property type="entry name" value="HesB-like domain"/>
    <property type="match status" value="1"/>
</dbReference>
<feature type="non-terminal residue" evidence="8">
    <location>
        <position position="1"/>
    </location>
</feature>
<gene>
    <name evidence="8" type="ORF">LY90DRAFT_703305</name>
</gene>
<dbReference type="GO" id="GO:0051539">
    <property type="term" value="F:4 iron, 4 sulfur cluster binding"/>
    <property type="evidence" value="ECO:0007669"/>
    <property type="project" value="TreeGrafter"/>
</dbReference>
<keyword evidence="5" id="KW-0496">Mitochondrion</keyword>
<comment type="similarity">
    <text evidence="2">Belongs to the HesB/IscA family.</text>
</comment>
<dbReference type="PANTHER" id="PTHR43011">
    <property type="entry name" value="IRON-SULFUR CLUSTER ASSEMBLY 2 HOMOLOG, MITOCHONDRIAL"/>
    <property type="match status" value="1"/>
</dbReference>
<feature type="domain" description="Core" evidence="7">
    <location>
        <begin position="121"/>
        <end position="223"/>
    </location>
</feature>
<dbReference type="Pfam" id="PF01521">
    <property type="entry name" value="Fe-S_biosyn"/>
    <property type="match status" value="1"/>
</dbReference>
<dbReference type="Proteomes" id="UP000193920">
    <property type="component" value="Unassembled WGS sequence"/>
</dbReference>
<accession>A0A1Y2CJC4</accession>
<dbReference type="PANTHER" id="PTHR43011:SF1">
    <property type="entry name" value="IRON-SULFUR CLUSTER ASSEMBLY 2 HOMOLOG, MITOCHONDRIAL"/>
    <property type="match status" value="1"/>
</dbReference>
<dbReference type="GO" id="GO:0005506">
    <property type="term" value="F:iron ion binding"/>
    <property type="evidence" value="ECO:0007669"/>
    <property type="project" value="TreeGrafter"/>
</dbReference>
<name>A0A1Y2CJC4_9FUNG</name>
<sequence>FNHKNSISKNLLKSTISISLINNLNKCRYHKYNLQDKSPQILNKNLLLNSSSISTVTSIRLTNSLINYLNNSNSLNSYQFYSTENNKPGKEEEKRKVEDNKEVEEEEEDEGDDEIKNINDMKIKITDAAAERLNEINDNAKQYLRIVVEAGGCHGFQYLLDLTENIDPDDDIIFEKKGAKVVVDTMSLPYIDGATLNYKDDLMGSSFEIIDNPNATESCGCGNSFSA</sequence>
<dbReference type="FunFam" id="2.60.300.12:FF:000006">
    <property type="entry name" value="Iron-sulfur cluster assembly 2 mitochondrial"/>
    <property type="match status" value="1"/>
</dbReference>
<organism evidence="8 9">
    <name type="scientific">Neocallimastix californiae</name>
    <dbReference type="NCBI Taxonomy" id="1754190"/>
    <lineage>
        <taxon>Eukaryota</taxon>
        <taxon>Fungi</taxon>
        <taxon>Fungi incertae sedis</taxon>
        <taxon>Chytridiomycota</taxon>
        <taxon>Chytridiomycota incertae sedis</taxon>
        <taxon>Neocallimastigomycetes</taxon>
        <taxon>Neocallimastigales</taxon>
        <taxon>Neocallimastigaceae</taxon>
        <taxon>Neocallimastix</taxon>
    </lineage>
</organism>
<evidence type="ECO:0000256" key="4">
    <source>
        <dbReference type="ARBA" id="ARBA00023004"/>
    </source>
</evidence>
<dbReference type="GO" id="GO:0051537">
    <property type="term" value="F:2 iron, 2 sulfur cluster binding"/>
    <property type="evidence" value="ECO:0007669"/>
    <property type="project" value="TreeGrafter"/>
</dbReference>
<dbReference type="STRING" id="1754190.A0A1Y2CJC4"/>
<evidence type="ECO:0000256" key="2">
    <source>
        <dbReference type="ARBA" id="ARBA00006718"/>
    </source>
</evidence>
<keyword evidence="3" id="KW-0479">Metal-binding</keyword>
<dbReference type="SUPFAM" id="SSF89360">
    <property type="entry name" value="HesB-like domain"/>
    <property type="match status" value="1"/>
</dbReference>
<evidence type="ECO:0000256" key="3">
    <source>
        <dbReference type="ARBA" id="ARBA00022723"/>
    </source>
</evidence>
<dbReference type="GO" id="GO:0016226">
    <property type="term" value="P:iron-sulfur cluster assembly"/>
    <property type="evidence" value="ECO:0007669"/>
    <property type="project" value="InterPro"/>
</dbReference>
<keyword evidence="4" id="KW-0408">Iron</keyword>
<reference evidence="8 9" key="1">
    <citation type="submission" date="2016-08" db="EMBL/GenBank/DDBJ databases">
        <title>A Parts List for Fungal Cellulosomes Revealed by Comparative Genomics.</title>
        <authorList>
            <consortium name="DOE Joint Genome Institute"/>
            <person name="Haitjema C.H."/>
            <person name="Gilmore S.P."/>
            <person name="Henske J.K."/>
            <person name="Solomon K.V."/>
            <person name="De Groot R."/>
            <person name="Kuo A."/>
            <person name="Mondo S.J."/>
            <person name="Salamov A.A."/>
            <person name="Labutti K."/>
            <person name="Zhao Z."/>
            <person name="Chiniquy J."/>
            <person name="Barry K."/>
            <person name="Brewer H.M."/>
            <person name="Purvine S.O."/>
            <person name="Wright A.T."/>
            <person name="Boxma B."/>
            <person name="Van Alen T."/>
            <person name="Hackstein J.H."/>
            <person name="Baker S.E."/>
            <person name="Grigoriev I.V."/>
            <person name="O'Malley M.A."/>
        </authorList>
    </citation>
    <scope>NUCLEOTIDE SEQUENCE [LARGE SCALE GENOMIC DNA]</scope>
    <source>
        <strain evidence="8 9">G1</strain>
    </source>
</reference>
<proteinExistence type="inferred from homology"/>
<dbReference type="OrthoDB" id="1938621at2759"/>
<keyword evidence="9" id="KW-1185">Reference proteome</keyword>
<dbReference type="InterPro" id="IPR035903">
    <property type="entry name" value="HesB-like_dom_sf"/>
</dbReference>
<feature type="region of interest" description="Disordered" evidence="6">
    <location>
        <begin position="82"/>
        <end position="113"/>
    </location>
</feature>
<evidence type="ECO:0000259" key="7">
    <source>
        <dbReference type="Pfam" id="PF01521"/>
    </source>
</evidence>
<evidence type="ECO:0000256" key="6">
    <source>
        <dbReference type="SAM" id="MobiDB-lite"/>
    </source>
</evidence>
<dbReference type="EMBL" id="MCOG01000105">
    <property type="protein sequence ID" value="ORY47142.1"/>
    <property type="molecule type" value="Genomic_DNA"/>
</dbReference>
<feature type="compositionally biased region" description="Basic and acidic residues" evidence="6">
    <location>
        <begin position="87"/>
        <end position="100"/>
    </location>
</feature>